<evidence type="ECO:0000256" key="2">
    <source>
        <dbReference type="ARBA" id="ARBA00022692"/>
    </source>
</evidence>
<dbReference type="GO" id="GO:0005777">
    <property type="term" value="C:peroxisome"/>
    <property type="evidence" value="ECO:0007669"/>
    <property type="project" value="UniProtKB-SubCell"/>
</dbReference>
<comment type="function">
    <text evidence="9">Plays a role in mitochondrial and peroxisomal fission. Promotes the recruitment and association of the fission mediator dynamin-related protein 1 (DNM1L) to the mitochondrial surface.</text>
</comment>
<keyword evidence="4 9" id="KW-1133">Transmembrane helix</keyword>
<dbReference type="GO" id="GO:0090314">
    <property type="term" value="P:positive regulation of protein targeting to membrane"/>
    <property type="evidence" value="ECO:0007669"/>
    <property type="project" value="UniProtKB-UniRule"/>
</dbReference>
<feature type="transmembrane region" description="Helical" evidence="9">
    <location>
        <begin position="94"/>
        <end position="111"/>
    </location>
</feature>
<dbReference type="WBParaSite" id="HPBE_0001620301-mRNA-1">
    <property type="protein sequence ID" value="HPBE_0001620301-mRNA-1"/>
    <property type="gene ID" value="HPBE_0001620301"/>
</dbReference>
<sequence length="147" mass="16587">MIVPEHISVTGEALRNPAFEHDQQHPQRERLMRMMNVPDRIVLRGGDSYEGFEAEPLELMDDRASRVKENDLQDLPNTITLAENPYLDREEANISFTAIIGMAAALLLALLRSSWSVHRRDLENDLSDSNEPGQGIKVGGHQAVMRQ</sequence>
<dbReference type="GO" id="GO:0090141">
    <property type="term" value="P:positive regulation of mitochondrial fission"/>
    <property type="evidence" value="ECO:0007669"/>
    <property type="project" value="UniProtKB-UniRule"/>
</dbReference>
<keyword evidence="6 9" id="KW-0496">Mitochondrion</keyword>
<accession>A0A183G407</accession>
<gene>
    <name evidence="12" type="ORF">HPBE_LOCUS16202</name>
</gene>
<evidence type="ECO:0000256" key="9">
    <source>
        <dbReference type="RuleBase" id="RU368040"/>
    </source>
</evidence>
<keyword evidence="5" id="KW-0175">Coiled coil</keyword>
<dbReference type="InterPro" id="IPR008518">
    <property type="entry name" value="Mff/Tango-11"/>
</dbReference>
<organism evidence="13 14">
    <name type="scientific">Heligmosomoides polygyrus</name>
    <name type="common">Parasitic roundworm</name>
    <dbReference type="NCBI Taxonomy" id="6339"/>
    <lineage>
        <taxon>Eukaryota</taxon>
        <taxon>Metazoa</taxon>
        <taxon>Ecdysozoa</taxon>
        <taxon>Nematoda</taxon>
        <taxon>Chromadorea</taxon>
        <taxon>Rhabditida</taxon>
        <taxon>Rhabditina</taxon>
        <taxon>Rhabditomorpha</taxon>
        <taxon>Strongyloidea</taxon>
        <taxon>Heligmosomidae</taxon>
        <taxon>Heligmosomoides</taxon>
    </lineage>
</organism>
<name>A0A183G407_HELPZ</name>
<evidence type="ECO:0000313" key="14">
    <source>
        <dbReference type="WBParaSite" id="HPBE_0001620301-mRNA-1"/>
    </source>
</evidence>
<feature type="region of interest" description="Disordered" evidence="10">
    <location>
        <begin position="124"/>
        <end position="147"/>
    </location>
</feature>
<comment type="subcellular location">
    <subcellularLocation>
        <location evidence="9">Mitochondrion outer membrane</location>
        <topology evidence="9">Single-pass type IV membrane protein</topology>
    </subcellularLocation>
    <subcellularLocation>
        <location evidence="9">Peroxisome</location>
    </subcellularLocation>
</comment>
<keyword evidence="7 9" id="KW-0472">Membrane</keyword>
<keyword evidence="8 9" id="KW-0576">Peroxisome</keyword>
<comment type="similarity">
    <text evidence="1 9">Belongs to the Tango11 family.</text>
</comment>
<dbReference type="AlphaFoldDB" id="A0A183G407"/>
<protein>
    <recommendedName>
        <fullName evidence="9">Mitochondrial fission factor</fullName>
    </recommendedName>
</protein>
<dbReference type="Pfam" id="PF05644">
    <property type="entry name" value="Miff"/>
    <property type="match status" value="1"/>
</dbReference>
<dbReference type="OrthoDB" id="5986838at2759"/>
<proteinExistence type="inferred from homology"/>
<evidence type="ECO:0000256" key="1">
    <source>
        <dbReference type="ARBA" id="ARBA00009806"/>
    </source>
</evidence>
<evidence type="ECO:0000256" key="10">
    <source>
        <dbReference type="SAM" id="MobiDB-lite"/>
    </source>
</evidence>
<keyword evidence="3 9" id="KW-1000">Mitochondrion outer membrane</keyword>
<evidence type="ECO:0000256" key="6">
    <source>
        <dbReference type="ARBA" id="ARBA00023128"/>
    </source>
</evidence>
<keyword evidence="2 9" id="KW-0812">Transmembrane</keyword>
<evidence type="ECO:0000256" key="4">
    <source>
        <dbReference type="ARBA" id="ARBA00022989"/>
    </source>
</evidence>
<accession>A0A3P8BER9</accession>
<dbReference type="PANTHER" id="PTHR16501:SF6">
    <property type="entry name" value="TRANSPORT AND GOLGI ORGANIZATION PROTEIN 11"/>
    <property type="match status" value="1"/>
</dbReference>
<reference evidence="14" key="2">
    <citation type="submission" date="2019-09" db="UniProtKB">
        <authorList>
            <consortium name="WormBaseParasite"/>
        </authorList>
    </citation>
    <scope>IDENTIFICATION</scope>
</reference>
<dbReference type="EMBL" id="UZAH01029286">
    <property type="protein sequence ID" value="VDP05245.1"/>
    <property type="molecule type" value="Genomic_DNA"/>
</dbReference>
<evidence type="ECO:0000256" key="7">
    <source>
        <dbReference type="ARBA" id="ARBA00023136"/>
    </source>
</evidence>
<evidence type="ECO:0000259" key="11">
    <source>
        <dbReference type="Pfam" id="PF05644"/>
    </source>
</evidence>
<evidence type="ECO:0000256" key="5">
    <source>
        <dbReference type="ARBA" id="ARBA00023054"/>
    </source>
</evidence>
<evidence type="ECO:0000256" key="8">
    <source>
        <dbReference type="ARBA" id="ARBA00023140"/>
    </source>
</evidence>
<dbReference type="PANTHER" id="PTHR16501">
    <property type="entry name" value="TRANSPORT AND GOLGI ORGANIZATION PROTEIN 11"/>
    <property type="match status" value="1"/>
</dbReference>
<reference evidence="12 13" key="1">
    <citation type="submission" date="2018-11" db="EMBL/GenBank/DDBJ databases">
        <authorList>
            <consortium name="Pathogen Informatics"/>
        </authorList>
    </citation>
    <scope>NUCLEOTIDE SEQUENCE [LARGE SCALE GENOMIC DNA]</scope>
</reference>
<feature type="domain" description="Mff-like" evidence="11">
    <location>
        <begin position="1"/>
        <end position="91"/>
    </location>
</feature>
<dbReference type="Proteomes" id="UP000050761">
    <property type="component" value="Unassembled WGS sequence"/>
</dbReference>
<dbReference type="GO" id="GO:0005741">
    <property type="term" value="C:mitochondrial outer membrane"/>
    <property type="evidence" value="ECO:0007669"/>
    <property type="project" value="UniProtKB-SubCell"/>
</dbReference>
<dbReference type="InterPro" id="IPR039433">
    <property type="entry name" value="Mff-like_dom"/>
</dbReference>
<evidence type="ECO:0000256" key="3">
    <source>
        <dbReference type="ARBA" id="ARBA00022787"/>
    </source>
</evidence>
<dbReference type="GO" id="GO:0000266">
    <property type="term" value="P:mitochondrial fission"/>
    <property type="evidence" value="ECO:0007669"/>
    <property type="project" value="UniProtKB-UniRule"/>
</dbReference>
<evidence type="ECO:0000313" key="13">
    <source>
        <dbReference type="Proteomes" id="UP000050761"/>
    </source>
</evidence>
<evidence type="ECO:0000313" key="12">
    <source>
        <dbReference type="EMBL" id="VDP05245.1"/>
    </source>
</evidence>
<keyword evidence="13" id="KW-1185">Reference proteome</keyword>